<keyword evidence="3" id="KW-1185">Reference proteome</keyword>
<dbReference type="Proteomes" id="UP000093053">
    <property type="component" value="Chromosome"/>
</dbReference>
<dbReference type="InterPro" id="IPR000835">
    <property type="entry name" value="HTH_MarR-typ"/>
</dbReference>
<gene>
    <name evidence="2" type="ORF">BBK82_35075</name>
</gene>
<dbReference type="STRING" id="1586287.BBK82_35075"/>
<dbReference type="AlphaFoldDB" id="A0A1B2HZX1"/>
<protein>
    <submittedName>
        <fullName evidence="2">MarR family transcriptional regulator</fullName>
    </submittedName>
</protein>
<accession>A0A1B2HZX1</accession>
<dbReference type="PROSITE" id="PS50995">
    <property type="entry name" value="HTH_MARR_2"/>
    <property type="match status" value="1"/>
</dbReference>
<dbReference type="PANTHER" id="PTHR33164">
    <property type="entry name" value="TRANSCRIPTIONAL REGULATOR, MARR FAMILY"/>
    <property type="match status" value="1"/>
</dbReference>
<dbReference type="EMBL" id="CP016793">
    <property type="protein sequence ID" value="ANZ43266.1"/>
    <property type="molecule type" value="Genomic_DNA"/>
</dbReference>
<dbReference type="GO" id="GO:0006950">
    <property type="term" value="P:response to stress"/>
    <property type="evidence" value="ECO:0007669"/>
    <property type="project" value="TreeGrafter"/>
</dbReference>
<dbReference type="InterPro" id="IPR039422">
    <property type="entry name" value="MarR/SlyA-like"/>
</dbReference>
<proteinExistence type="predicted"/>
<dbReference type="Gene3D" id="1.10.10.10">
    <property type="entry name" value="Winged helix-like DNA-binding domain superfamily/Winged helix DNA-binding domain"/>
    <property type="match status" value="1"/>
</dbReference>
<name>A0A1B2HZX1_9PSEU</name>
<dbReference type="KEGG" id="led:BBK82_35075"/>
<evidence type="ECO:0000313" key="2">
    <source>
        <dbReference type="EMBL" id="ANZ43266.1"/>
    </source>
</evidence>
<reference evidence="2 3" key="1">
    <citation type="submission" date="2016-07" db="EMBL/GenBank/DDBJ databases">
        <title>Complete genome sequence of the Lentzea guizhouensis DHS C013.</title>
        <authorList>
            <person name="Cao C."/>
        </authorList>
    </citation>
    <scope>NUCLEOTIDE SEQUENCE [LARGE SCALE GENOMIC DNA]</scope>
    <source>
        <strain evidence="2 3">DHS C013</strain>
    </source>
</reference>
<dbReference type="PANTHER" id="PTHR33164:SF103">
    <property type="entry name" value="REGULATORY PROTEIN MARR"/>
    <property type="match status" value="1"/>
</dbReference>
<evidence type="ECO:0000259" key="1">
    <source>
        <dbReference type="PROSITE" id="PS50995"/>
    </source>
</evidence>
<dbReference type="InterPro" id="IPR036390">
    <property type="entry name" value="WH_DNA-bd_sf"/>
</dbReference>
<feature type="domain" description="HTH marR-type" evidence="1">
    <location>
        <begin position="10"/>
        <end position="144"/>
    </location>
</feature>
<organism evidence="2 3">
    <name type="scientific">Lentzea guizhouensis</name>
    <dbReference type="NCBI Taxonomy" id="1586287"/>
    <lineage>
        <taxon>Bacteria</taxon>
        <taxon>Bacillati</taxon>
        <taxon>Actinomycetota</taxon>
        <taxon>Actinomycetes</taxon>
        <taxon>Pseudonocardiales</taxon>
        <taxon>Pseudonocardiaceae</taxon>
        <taxon>Lentzea</taxon>
    </lineage>
</organism>
<evidence type="ECO:0000313" key="3">
    <source>
        <dbReference type="Proteomes" id="UP000093053"/>
    </source>
</evidence>
<dbReference type="SMART" id="SM00347">
    <property type="entry name" value="HTH_MARR"/>
    <property type="match status" value="1"/>
</dbReference>
<dbReference type="OrthoDB" id="3830756at2"/>
<dbReference type="SUPFAM" id="SSF46785">
    <property type="entry name" value="Winged helix' DNA-binding domain"/>
    <property type="match status" value="1"/>
</dbReference>
<sequence>MNRIRPHATVDDVLLVLTQVVEQVEVMWERSKDVSPAPLSVSQLRVLFVLERSEGANLRALGEALDAAPSSVSRLCDRLQAVGFLERGLSATSRREVELTLSERGRAYLAELRERRREHLRDVVGTLPAAARSTLVTGLRQLRDAAPVVHRLDDDGEPGTQSA</sequence>
<dbReference type="Pfam" id="PF12802">
    <property type="entry name" value="MarR_2"/>
    <property type="match status" value="1"/>
</dbReference>
<dbReference type="GO" id="GO:0003700">
    <property type="term" value="F:DNA-binding transcription factor activity"/>
    <property type="evidence" value="ECO:0007669"/>
    <property type="project" value="InterPro"/>
</dbReference>
<dbReference type="InterPro" id="IPR036388">
    <property type="entry name" value="WH-like_DNA-bd_sf"/>
</dbReference>